<evidence type="ECO:0000313" key="2">
    <source>
        <dbReference type="Proteomes" id="UP000011201"/>
    </source>
</evidence>
<protein>
    <submittedName>
        <fullName evidence="1">Uncharacterized protein</fullName>
    </submittedName>
</protein>
<proteinExistence type="predicted"/>
<comment type="caution">
    <text evidence="1">The sequence shown here is derived from an EMBL/GenBank/DDBJ whole genome shotgun (WGS) entry which is preliminary data.</text>
</comment>
<accession>L8MWU7</accession>
<organism evidence="1 2">
    <name type="scientific">Pseudanabaena biceps PCC 7429</name>
    <dbReference type="NCBI Taxonomy" id="927668"/>
    <lineage>
        <taxon>Bacteria</taxon>
        <taxon>Bacillati</taxon>
        <taxon>Cyanobacteriota</taxon>
        <taxon>Cyanophyceae</taxon>
        <taxon>Pseudanabaenales</taxon>
        <taxon>Pseudanabaenaceae</taxon>
        <taxon>Pseudanabaena</taxon>
    </lineage>
</organism>
<reference evidence="1 2" key="1">
    <citation type="journal article" date="2013" name="Proc. Natl. Acad. Sci. U.S.A.">
        <title>Improving the coverage of the cyanobacterial phylum using diversity-driven genome sequencing.</title>
        <authorList>
            <person name="Shih P.M."/>
            <person name="Wu D."/>
            <person name="Latifi A."/>
            <person name="Axen S.D."/>
            <person name="Fewer D.P."/>
            <person name="Talla E."/>
            <person name="Calteau A."/>
            <person name="Cai F."/>
            <person name="Tandeau de Marsac N."/>
            <person name="Rippka R."/>
            <person name="Herdman M."/>
            <person name="Sivonen K."/>
            <person name="Coursin T."/>
            <person name="Laurent T."/>
            <person name="Goodwin L."/>
            <person name="Nolan M."/>
            <person name="Davenport K.W."/>
            <person name="Han C.S."/>
            <person name="Rubin E.M."/>
            <person name="Eisen J.A."/>
            <person name="Woyke T."/>
            <person name="Gugger M."/>
            <person name="Kerfeld C.A."/>
        </authorList>
    </citation>
    <scope>NUCLEOTIDE SEQUENCE [LARGE SCALE GENOMIC DNA]</scope>
    <source>
        <strain evidence="1 2">PCC 7429</strain>
    </source>
</reference>
<gene>
    <name evidence="1" type="ORF">Pse7429DRAFT_3940</name>
</gene>
<keyword evidence="2" id="KW-1185">Reference proteome</keyword>
<evidence type="ECO:0000313" key="1">
    <source>
        <dbReference type="EMBL" id="ELS30940.1"/>
    </source>
</evidence>
<dbReference type="AlphaFoldDB" id="L8MWU7"/>
<sequence length="293" mass="34376" precursor="true">MISRILFLLSVFLSPTHSLLNGLHFDANYLPIKKYTKLAQNRVVGIPISFKDESEALSKNCKIHRLKDKDRKNCVIEEREHGGVYTKRAFYQRSIILNIYEQNSVGEFYKDTEFTILSPYGRAKIRYEDLLGDGKEFIIVETLEGFTGSGISQDILAIVGWHRNKFTPVLLETTRYMEAFLTAHRQQELKASYNFLNKGTNNLSIRLEYEFLAIFPKLNITKQFSWHEELSWNEEKFSFYSKELEKVKLNNFINNVEKSIIQVRLNILDLDINNLSFELLDKTKIVSLYTKWF</sequence>
<dbReference type="EMBL" id="ALWB01000230">
    <property type="protein sequence ID" value="ELS30940.1"/>
    <property type="molecule type" value="Genomic_DNA"/>
</dbReference>
<dbReference type="Proteomes" id="UP000011201">
    <property type="component" value="Unassembled WGS sequence"/>
</dbReference>
<name>L8MWU7_9CYAN</name>
<dbReference type="PATRIC" id="fig|927668.3.peg.4482"/>